<keyword evidence="1" id="KW-0472">Membrane</keyword>
<feature type="transmembrane region" description="Helical" evidence="1">
    <location>
        <begin position="117"/>
        <end position="141"/>
    </location>
</feature>
<dbReference type="Gene3D" id="3.30.565.10">
    <property type="entry name" value="Histidine kinase-like ATPase, C-terminal domain"/>
    <property type="match status" value="1"/>
</dbReference>
<reference evidence="3 4" key="1">
    <citation type="submission" date="2020-08" db="EMBL/GenBank/DDBJ databases">
        <title>Functional genomics of gut bacteria from endangered species of beetles.</title>
        <authorList>
            <person name="Carlos-Shanley C."/>
        </authorList>
    </citation>
    <scope>NUCLEOTIDE SEQUENCE [LARGE SCALE GENOMIC DNA]</scope>
    <source>
        <strain evidence="3 4">S00127</strain>
    </source>
</reference>
<sequence length="384" mass="44247">MWSCRLNQIKSSRTKKSITNSKPIAEVTSAQSFTSINEQTQNSYFFSQIGNLRYLLELFAGGNILAMILALAEAQSWQALNGMHLLQYILYINWVLLCFAALVELFHQAFQRMGIKLALISGFLLLQAIVLLTTVNLNILIYFGQNFNFQDLNLAIALDRVGLHLSLGILLGTFCFRYLYLREQWEQQQHSELNARIQAMQARIQPHFLFNSMNSVISLISINPDKAEHMLLNLSRLFRASFQELKLVSLQEEIDLCQRYLEIEQIRLGERLQVEWNLENKDLYSQVQIPLLTLQPLLENSIFHGVEKILTKSTISILVEILQNQINIIITNPYAQDNKTLKKGHGIAIENVRQRLQAYYGPSVTFQTFAGEGMFTMVVRYQYK</sequence>
<evidence type="ECO:0000259" key="2">
    <source>
        <dbReference type="Pfam" id="PF06580"/>
    </source>
</evidence>
<feature type="domain" description="Signal transduction histidine kinase internal region" evidence="2">
    <location>
        <begin position="195"/>
        <end position="272"/>
    </location>
</feature>
<dbReference type="GO" id="GO:0016020">
    <property type="term" value="C:membrane"/>
    <property type="evidence" value="ECO:0007669"/>
    <property type="project" value="InterPro"/>
</dbReference>
<comment type="caution">
    <text evidence="3">The sequence shown here is derived from an EMBL/GenBank/DDBJ whole genome shotgun (WGS) entry which is preliminary data.</text>
</comment>
<dbReference type="AlphaFoldDB" id="A0AAW3VEJ6"/>
<keyword evidence="3" id="KW-0418">Kinase</keyword>
<name>A0AAW3VEJ6_ACILW</name>
<dbReference type="InterPro" id="IPR036890">
    <property type="entry name" value="HATPase_C_sf"/>
</dbReference>
<evidence type="ECO:0000256" key="1">
    <source>
        <dbReference type="SAM" id="Phobius"/>
    </source>
</evidence>
<keyword evidence="1" id="KW-1133">Transmembrane helix</keyword>
<dbReference type="RefSeq" id="WP_184413057.1">
    <property type="nucleotide sequence ID" value="NZ_JACHLA010000006.1"/>
</dbReference>
<dbReference type="InterPro" id="IPR010559">
    <property type="entry name" value="Sig_transdc_His_kin_internal"/>
</dbReference>
<dbReference type="EMBL" id="JACHLA010000006">
    <property type="protein sequence ID" value="MBB6363458.1"/>
    <property type="molecule type" value="Genomic_DNA"/>
</dbReference>
<feature type="transmembrane region" description="Helical" evidence="1">
    <location>
        <begin position="84"/>
        <end position="105"/>
    </location>
</feature>
<evidence type="ECO:0000313" key="3">
    <source>
        <dbReference type="EMBL" id="MBB6363458.1"/>
    </source>
</evidence>
<dbReference type="GO" id="GO:0000155">
    <property type="term" value="F:phosphorelay sensor kinase activity"/>
    <property type="evidence" value="ECO:0007669"/>
    <property type="project" value="InterPro"/>
</dbReference>
<keyword evidence="1" id="KW-0812">Transmembrane</keyword>
<proteinExistence type="predicted"/>
<evidence type="ECO:0000313" key="4">
    <source>
        <dbReference type="Proteomes" id="UP000548425"/>
    </source>
</evidence>
<dbReference type="Proteomes" id="UP000548425">
    <property type="component" value="Unassembled WGS sequence"/>
</dbReference>
<dbReference type="Pfam" id="PF06580">
    <property type="entry name" value="His_kinase"/>
    <property type="match status" value="1"/>
</dbReference>
<dbReference type="PANTHER" id="PTHR34220">
    <property type="entry name" value="SENSOR HISTIDINE KINASE YPDA"/>
    <property type="match status" value="1"/>
</dbReference>
<dbReference type="PANTHER" id="PTHR34220:SF7">
    <property type="entry name" value="SENSOR HISTIDINE KINASE YPDA"/>
    <property type="match status" value="1"/>
</dbReference>
<feature type="transmembrane region" description="Helical" evidence="1">
    <location>
        <begin position="54"/>
        <end position="72"/>
    </location>
</feature>
<dbReference type="EC" id="2.7.13.3" evidence="3"/>
<protein>
    <submittedName>
        <fullName evidence="3">Two-component system sensor histidine kinase AlgZ</fullName>
        <ecNumber evidence="3">2.7.13.3</ecNumber>
    </submittedName>
</protein>
<accession>A0AAW3VEJ6</accession>
<gene>
    <name evidence="3" type="ORF">HNP34_001590</name>
</gene>
<feature type="transmembrane region" description="Helical" evidence="1">
    <location>
        <begin position="161"/>
        <end position="180"/>
    </location>
</feature>
<keyword evidence="3" id="KW-0808">Transferase</keyword>
<dbReference type="InterPro" id="IPR050640">
    <property type="entry name" value="Bact_2-comp_sensor_kinase"/>
</dbReference>
<organism evidence="3 4">
    <name type="scientific">Acinetobacter lwoffii</name>
    <dbReference type="NCBI Taxonomy" id="28090"/>
    <lineage>
        <taxon>Bacteria</taxon>
        <taxon>Pseudomonadati</taxon>
        <taxon>Pseudomonadota</taxon>
        <taxon>Gammaproteobacteria</taxon>
        <taxon>Moraxellales</taxon>
        <taxon>Moraxellaceae</taxon>
        <taxon>Acinetobacter</taxon>
    </lineage>
</organism>